<dbReference type="RefSeq" id="WP_346757036.1">
    <property type="nucleotide sequence ID" value="NZ_JAUJEB010000001.1"/>
</dbReference>
<dbReference type="PANTHER" id="PTHR43818:SF5">
    <property type="entry name" value="OXIDOREDUCTASE FAMILY PROTEIN"/>
    <property type="match status" value="1"/>
</dbReference>
<feature type="domain" description="Gfo/Idh/MocA-like oxidoreductase bacterial type C-terminal" evidence="3">
    <location>
        <begin position="224"/>
        <end position="349"/>
    </location>
</feature>
<dbReference type="SUPFAM" id="SSF51735">
    <property type="entry name" value="NAD(P)-binding Rossmann-fold domains"/>
    <property type="match status" value="1"/>
</dbReference>
<sequence length="472" mass="52900">MKDKKSQLKSGITRRNYLKKSLAGATGAIFFPTIVPSSVFGKDAPSNKINIGQIGFGRIAQSHDLPETMKYDVARIIAVCDPDRKRVEDGKKYIEGWYEKKKGKKQYVDVKMHEDYREMLLNPDIDAVIISTPDHWHAQPTIEAALAGKDIYLQKPASLTIEEGRSMSDTIHRTGRIFQIGSQQRSESPWPQFKRACELVRNGRIGDLKTIQVGLPGDPGGDEEPEMQIPKNLNYDMWLGSTQYKYYTEKRVHPQADYSRPGWLRCEQFGAGMITGWGAHHLDIAHWGMGTEYTGPIEIEGTAEFPKKGLWNVHGSFKVTAKYANGVTMHIGGNNPNGVRFEGTEGWIFVSRGNVGVTASDPGKADKNNPAFNASDHKILTSEIGENEIHLYSSPEQHGNWLDSIKSRKPTVAPAEIAHRSCSACLLAHTAMKLPRKLYWDPAKERFKNDDEANAMLSRPQRYPYGTNNIKS</sequence>
<dbReference type="Gene3D" id="3.30.360.10">
    <property type="entry name" value="Dihydrodipicolinate Reductase, domain 2"/>
    <property type="match status" value="1"/>
</dbReference>
<dbReference type="PANTHER" id="PTHR43818">
    <property type="entry name" value="BCDNA.GH03377"/>
    <property type="match status" value="1"/>
</dbReference>
<dbReference type="Pfam" id="PF19051">
    <property type="entry name" value="GFO_IDH_MocA_C2"/>
    <property type="match status" value="2"/>
</dbReference>
<reference evidence="4" key="1">
    <citation type="submission" date="2023-06" db="EMBL/GenBank/DDBJ databases">
        <title>Genomic of Agaribacillus aureum.</title>
        <authorList>
            <person name="Wang G."/>
        </authorList>
    </citation>
    <scope>NUCLEOTIDE SEQUENCE</scope>
    <source>
        <strain evidence="4">BMA12</strain>
    </source>
</reference>
<evidence type="ECO:0000259" key="2">
    <source>
        <dbReference type="Pfam" id="PF01408"/>
    </source>
</evidence>
<feature type="domain" description="Gfo/Idh/MocA-like oxidoreductase N-terminal" evidence="2">
    <location>
        <begin position="49"/>
        <end position="181"/>
    </location>
</feature>
<comment type="caution">
    <text evidence="4">The sequence shown here is derived from an EMBL/GenBank/DDBJ whole genome shotgun (WGS) entry which is preliminary data.</text>
</comment>
<dbReference type="SUPFAM" id="SSF55347">
    <property type="entry name" value="Glyceraldehyde-3-phosphate dehydrogenase-like, C-terminal domain"/>
    <property type="match status" value="1"/>
</dbReference>
<dbReference type="InterPro" id="IPR000683">
    <property type="entry name" value="Gfo/Idh/MocA-like_OxRdtase_N"/>
</dbReference>
<protein>
    <submittedName>
        <fullName evidence="4">Gfo/Idh/MocA family oxidoreductase</fullName>
    </submittedName>
</protein>
<dbReference type="EMBL" id="JAUJEB010000001">
    <property type="protein sequence ID" value="MDN5211707.1"/>
    <property type="molecule type" value="Genomic_DNA"/>
</dbReference>
<dbReference type="InterPro" id="IPR043906">
    <property type="entry name" value="Gfo/Idh/MocA_OxRdtase_bact_C"/>
</dbReference>
<feature type="domain" description="Gfo/Idh/MocA-like oxidoreductase bacterial type C-terminal" evidence="3">
    <location>
        <begin position="382"/>
        <end position="465"/>
    </location>
</feature>
<accession>A0ABT8L1U6</accession>
<evidence type="ECO:0000259" key="3">
    <source>
        <dbReference type="Pfam" id="PF19051"/>
    </source>
</evidence>
<evidence type="ECO:0000313" key="4">
    <source>
        <dbReference type="EMBL" id="MDN5211707.1"/>
    </source>
</evidence>
<dbReference type="Gene3D" id="3.40.50.720">
    <property type="entry name" value="NAD(P)-binding Rossmann-like Domain"/>
    <property type="match status" value="1"/>
</dbReference>
<dbReference type="InterPro" id="IPR036291">
    <property type="entry name" value="NAD(P)-bd_dom_sf"/>
</dbReference>
<proteinExistence type="predicted"/>
<evidence type="ECO:0000256" key="1">
    <source>
        <dbReference type="SAM" id="MobiDB-lite"/>
    </source>
</evidence>
<name>A0ABT8L1U6_9BACT</name>
<keyword evidence="5" id="KW-1185">Reference proteome</keyword>
<gene>
    <name evidence="4" type="ORF">QQ020_06585</name>
</gene>
<feature type="region of interest" description="Disordered" evidence="1">
    <location>
        <begin position="451"/>
        <end position="472"/>
    </location>
</feature>
<organism evidence="4 5">
    <name type="scientific">Agaribacillus aureus</name>
    <dbReference type="NCBI Taxonomy" id="3051825"/>
    <lineage>
        <taxon>Bacteria</taxon>
        <taxon>Pseudomonadati</taxon>
        <taxon>Bacteroidota</taxon>
        <taxon>Cytophagia</taxon>
        <taxon>Cytophagales</taxon>
        <taxon>Splendidivirgaceae</taxon>
        <taxon>Agaribacillus</taxon>
    </lineage>
</organism>
<dbReference type="Proteomes" id="UP001172083">
    <property type="component" value="Unassembled WGS sequence"/>
</dbReference>
<dbReference type="Pfam" id="PF01408">
    <property type="entry name" value="GFO_IDH_MocA"/>
    <property type="match status" value="1"/>
</dbReference>
<dbReference type="InterPro" id="IPR050463">
    <property type="entry name" value="Gfo/Idh/MocA_oxidrdct_glycsds"/>
</dbReference>
<evidence type="ECO:0000313" key="5">
    <source>
        <dbReference type="Proteomes" id="UP001172083"/>
    </source>
</evidence>